<dbReference type="OrthoDB" id="4227485at2759"/>
<reference evidence="1 2" key="1">
    <citation type="journal article" date="2008" name="Nat. Biotechnol.">
        <title>Genome sequencing and analysis of the filamentous fungus Penicillium chrysogenum.</title>
        <authorList>
            <person name="van den Berg M.A."/>
            <person name="Albang R."/>
            <person name="Albermann K."/>
            <person name="Badger J.H."/>
            <person name="Daran J.-M."/>
            <person name="Driessen A.J.M."/>
            <person name="Garcia-Estrada C."/>
            <person name="Fedorova N.D."/>
            <person name="Harris D.M."/>
            <person name="Heijne W.H.M."/>
            <person name="Joardar V.S."/>
            <person name="Kiel J.A.K.W."/>
            <person name="Kovalchuk A."/>
            <person name="Martin J.F."/>
            <person name="Nierman W.C."/>
            <person name="Nijland J.G."/>
            <person name="Pronk J.T."/>
            <person name="Roubos J.A."/>
            <person name="van der Klei I.J."/>
            <person name="van Peij N.N.M.E."/>
            <person name="Veenhuis M."/>
            <person name="von Doehren H."/>
            <person name="Wagner C."/>
            <person name="Wortman J.R."/>
            <person name="Bovenberg R.A.L."/>
        </authorList>
    </citation>
    <scope>NUCLEOTIDE SEQUENCE [LARGE SCALE GENOMIC DNA]</scope>
    <source>
        <strain evidence="2">ATCC 28089 / DSM 1075 / NRRL 1951 / Wisconsin 54-1255</strain>
    </source>
</reference>
<organism evidence="1 2">
    <name type="scientific">Penicillium rubens (strain ATCC 28089 / DSM 1075 / NRRL 1951 / Wisconsin 54-1255)</name>
    <name type="common">Penicillium chrysogenum</name>
    <dbReference type="NCBI Taxonomy" id="500485"/>
    <lineage>
        <taxon>Eukaryota</taxon>
        <taxon>Fungi</taxon>
        <taxon>Dikarya</taxon>
        <taxon>Ascomycota</taxon>
        <taxon>Pezizomycotina</taxon>
        <taxon>Eurotiomycetes</taxon>
        <taxon>Eurotiomycetidae</taxon>
        <taxon>Eurotiales</taxon>
        <taxon>Aspergillaceae</taxon>
        <taxon>Penicillium</taxon>
        <taxon>Penicillium chrysogenum species complex</taxon>
    </lineage>
</organism>
<dbReference type="HOGENOM" id="CLU_387827_0_0_1"/>
<keyword evidence="2" id="KW-1185">Reference proteome</keyword>
<proteinExistence type="predicted"/>
<dbReference type="BioCyc" id="PCHR:PC13G00360-MONOMER"/>
<dbReference type="Proteomes" id="UP000000724">
    <property type="component" value="Contig Pc00c13"/>
</dbReference>
<name>B6H181_PENRW</name>
<accession>B6H181</accession>
<evidence type="ECO:0000313" key="2">
    <source>
        <dbReference type="Proteomes" id="UP000000724"/>
    </source>
</evidence>
<dbReference type="VEuPathDB" id="FungiDB:PCH_Pc13g00360"/>
<dbReference type="EMBL" id="AM920428">
    <property type="protein sequence ID" value="CAP91105.1"/>
    <property type="molecule type" value="Genomic_DNA"/>
</dbReference>
<dbReference type="AlphaFoldDB" id="B6H181"/>
<gene>
    <name evidence="1" type="ORF">Pc13g00360</name>
    <name evidence="1" type="ORF">PCH_Pc13g00360</name>
</gene>
<dbReference type="InterPro" id="IPR022198">
    <property type="entry name" value="DUF3723"/>
</dbReference>
<sequence>MTRLTQAQVEEAEYKVFTYREEHFKMAARVDISRLVFDKNFKRQMSNRQNIARLERILDTQGCQRLMEECHVPVLIPESDWQRRVRPRLVDGQFHQLDVDIDYQLRGQDHENLIIAARKKLSSSNSWWIVDVYVTGQTAGEEPLQEEFVRSLRERFPNDQRPPDGLIYERIRYYEGYLDGPVNRIAANHWWAALERVPGSKKGKYLRAFLKHPTLPQAFDELLPIAGIWEGMRIGLLHKLFSKPHDQKAKWTYQPLLCYLNHIKSTFFGLMGDRRDLLAQLDGVTIQLLKSRVPKVSARDLRFLENRMSKEELFPDIEGVQDRTEIWERLKEIQYPIPTLETFFKDRISLEVGRSVLQQLYIPDPHRKMTVDEELGERYYTSVPVMTSNRQQGIRGDLYDFWRFSFQYGFEMTDHKRRTRTKPGTQLAPTPMEELHERQKLWQHLFWLVREKGFSTPLVDGLPAHPVELSPITPCDYPASVEEDLPVERRNGTPYKDSMEADHFALSREVLERPWSSPRVTAGFARRSVFLAYFRYLKVENGSQSIPEVETNEAVPQEPSLWNPSFDDLIQNTIIPPEENEATVFPVFSTPQFDPTSLAPAGDIQPPSRFSMKFIIPGEPDKVVLLPNIQSALNKFFEGFSRYHFHIYSGDNPTRGIYGRDCYSLYLGNPFLLLHAEYIGADLSETVFHGSTDQQETRTTKKRRLNENEQGELISAKEWLNASLDELTQEIPENRVDMDLPGGEDSIT</sequence>
<protein>
    <submittedName>
        <fullName evidence="1">Pc13g00360 protein</fullName>
    </submittedName>
</protein>
<dbReference type="OMA" id="NKFFEGF"/>
<dbReference type="Pfam" id="PF12520">
    <property type="entry name" value="DUF3723"/>
    <property type="match status" value="1"/>
</dbReference>
<dbReference type="eggNOG" id="ENOG502S0KD">
    <property type="taxonomic scope" value="Eukaryota"/>
</dbReference>
<evidence type="ECO:0000313" key="1">
    <source>
        <dbReference type="EMBL" id="CAP91105.1"/>
    </source>
</evidence>